<dbReference type="PRINTS" id="PR00019">
    <property type="entry name" value="LEURICHRPT"/>
</dbReference>
<dbReference type="FunFam" id="3.80.10.10:FF:000095">
    <property type="entry name" value="LRR receptor-like serine/threonine-protein kinase GSO1"/>
    <property type="match status" value="3"/>
</dbReference>
<keyword evidence="6" id="KW-0597">Phosphoprotein</keyword>
<keyword evidence="11" id="KW-0677">Repeat</keyword>
<dbReference type="Gene3D" id="3.30.200.20">
    <property type="entry name" value="Phosphorylase Kinase, domain 1"/>
    <property type="match status" value="3"/>
</dbReference>
<dbReference type="Pfam" id="PF23598">
    <property type="entry name" value="LRR_14"/>
    <property type="match status" value="3"/>
</dbReference>
<evidence type="ECO:0000256" key="18">
    <source>
        <dbReference type="ARBA" id="ARBA00023180"/>
    </source>
</evidence>
<evidence type="ECO:0000256" key="1">
    <source>
        <dbReference type="ARBA" id="ARBA00004236"/>
    </source>
</evidence>
<dbReference type="PROSITE" id="PS00109">
    <property type="entry name" value="PROTEIN_KINASE_TYR"/>
    <property type="match status" value="3"/>
</dbReference>
<dbReference type="Gene3D" id="1.10.510.10">
    <property type="entry name" value="Transferase(Phosphotransferase) domain 1"/>
    <property type="match status" value="3"/>
</dbReference>
<evidence type="ECO:0000256" key="20">
    <source>
        <dbReference type="ARBA" id="ARBA00048679"/>
    </source>
</evidence>
<gene>
    <name evidence="24" type="ORF">G4B88_029092</name>
</gene>
<protein>
    <recommendedName>
        <fullName evidence="3">non-specific serine/threonine protein kinase</fullName>
        <ecNumber evidence="3">2.7.11.1</ecNumber>
    </recommendedName>
</protein>
<dbReference type="Pfam" id="PF00560">
    <property type="entry name" value="LRR_1"/>
    <property type="match status" value="6"/>
</dbReference>
<feature type="non-terminal residue" evidence="24">
    <location>
        <position position="2019"/>
    </location>
</feature>
<dbReference type="SMART" id="SM00369">
    <property type="entry name" value="LRR_TYP"/>
    <property type="match status" value="21"/>
</dbReference>
<dbReference type="InterPro" id="IPR032675">
    <property type="entry name" value="LRR_dom_sf"/>
</dbReference>
<keyword evidence="12 21" id="KW-0547">Nucleotide-binding</keyword>
<dbReference type="InterPro" id="IPR000719">
    <property type="entry name" value="Prot_kinase_dom"/>
</dbReference>
<comment type="catalytic activity">
    <reaction evidence="20">
        <text>L-seryl-[protein] + ATP = O-phospho-L-seryl-[protein] + ADP + H(+)</text>
        <dbReference type="Rhea" id="RHEA:17989"/>
        <dbReference type="Rhea" id="RHEA-COMP:9863"/>
        <dbReference type="Rhea" id="RHEA-COMP:11604"/>
        <dbReference type="ChEBI" id="CHEBI:15378"/>
        <dbReference type="ChEBI" id="CHEBI:29999"/>
        <dbReference type="ChEBI" id="CHEBI:30616"/>
        <dbReference type="ChEBI" id="CHEBI:83421"/>
        <dbReference type="ChEBI" id="CHEBI:456216"/>
        <dbReference type="EC" id="2.7.11.1"/>
    </reaction>
</comment>
<dbReference type="PROSITE" id="PS51450">
    <property type="entry name" value="LRR"/>
    <property type="match status" value="1"/>
</dbReference>
<sequence>VVGIIPGEIGTLTKLTHLDLSDNVLTGEIPLSLTNLSHLKVLDLSYNQLNGSIPQQLGNLNSLVSLNLTTNALTGAIPESIGLLINLTHLNMWNNQINGSIPISIGKLENLLHLDLNPNYLSGPIPLALFRLTKLIHLDISNNKLNGSIPKALGNLTNLSYLSLHTNQLTGSIPSEIRNLTNLEYLDLLGNKLTGSIPREIKNLRNLKSLYLSQNHLNGSIPTEIDSLRNLTNLELSLNHLTGSLPPQIGNLRSLVTLDLKQNKFIEFQFLRNLTYLDLSFNEITGPIFPSLIGLSSIQNLALSSNRINGSIGKDIENLSELDSMDVSNNNISGIIPTQFVNLSYLDYLNLSHNNFRGPIQDALLNKLSTPTSGHELLSDLFIGNKDLCCDTISVFPNCPRSSRSKKNITTVKILSSSSQSSSFLLGLLNVQPEAKSSTRNGDIFSIWNFDGKIAFEDIIKATEEFDIRYCIGTGGYGSVYRAQLPSGKVIALKKLHGSEIEKPALKESFLNEVETLTKIRHKSIVQLHGYCLHKRSMFLIYEYMERGSLFYVLNNDKEAVDLSWSKRVNVIKSLAHALSYMHHDCTPSIVHRDVTTTNILLNSQLEAFLSDFGTARLVDPDFSYQTMIAGTYGYIAPEFAYTMTITEKCDVFSFGVVALETLMGKHPAELLSLVLSTSSSSLLQNKLLSEIIDQRLSRPRNRFIERDVVLVAILAFACLNVQPNCRPTMLQVSQQLLSQKGLLAKSFSDILVGQLMIPKCLLLDNLNFTCLPNLATLDLSNAGVVGIIPQEIGTLTKLTHLDLSYNVLTGEIPLSLTNLSHLKVLVLSYNELIGSIPESIGLLINLTRLELWENQINGSIPNSIGKLEKLLYLDLNPNYLSGPIPSALFRLTKLTHLDISNNKLNGSIPKALGNLTNLSYLSLHSNQFIGSIPPEIGNLRSLEVLQLNQNNLSGSIPQEIKNLRNLESLFMNQNHLAGSIPPEIGNYLRNLKYLDLSQNHLTGTLPPEIGNLRRLVTLDLKQNKFIGSIPLEFQFLRNLTYLDLSFNEITGPIFPSLIGLSTIQDLYLSSNRINGSIGKDIENLSKLKFMDVSNNNISGIIPTQFVYLSYLAYLNLSNNNFRGPIQDALLNKLSTPTSGHELLSTLFIGNKDLCCDTISVFPNCPRSTRSKKFITTTKILLFIIIIISIFFFFTGFGLILKHRLKTRNVQPGAKSSTRNGDIFSIWNYDGKIAFEDIIKATEEFDIKYCIGTGGYGSVYRAQLPSGKVIALKKLHGSEIEKPALKESFLNEVETLTKIRHKSIVQLHGYCLHKRSMFLIYEYMERGSLFYVLNNDKEAVDLSWSKRVNVIKSLAHALSYMHHDCTPSIVHRDVTTTNILLNSQLEAFLSDFGTARLVDPDFSYQTMIAGTYGYIAPEFAYTMTITEKCDVFSFGVVALETLMGKHPAELLSLVLSTSSSSLLQNKLLSEIIDQRLSRPRNRFIERDVVLVAILAFACLNVQPNCRPTMLQVSQQLLVPKGLLAKSFSDILEKSLIALNLTRNEFNGPIPSTISGCSSLTHLYLSSNLFVGHLPLSISSLTGLVELDASVNEINEPIPIDIGKLKNLISLDLSRNAIRGNLPPTIFQLTRLTSLSLSSNEIDGSIPLALSNLTNLVELDLSQNQYSGSIPLNIWNLKSLRYLNLSSNKLSCPIMPILMALKSIEVLSLSSNEIYGSLDSNIRLFKTRQVQPTKETSKNGDILSIWNFDGKLAFEDILKATEDFDIRYCIGTGGYGSVYRAQLPSGKIVALKKLHNSEAEQSSFRKSFENEVETLAKIRHRNIIRLHGFCLHKRSMFLIYEYMERGSLFCVLSNDIEAVELDWSKRINIIKGIACALSYMHYDCTPPIVHRDVTTTNILLNSEFEAFVSDYGTARLLDPDSSNQTMIAGTYGYIAPDHRPSPPRNRLIEGDIVLIATLGFACLNAKPNCRPTMKLVSHQLLAPKRLLAKRFSNISLEQLMFPAETLLDVENDIVSIHETQ</sequence>
<dbReference type="FunFam" id="3.80.10.10:FF:000221">
    <property type="entry name" value="Leucine-rich repeat receptor-like protein kinase PXL1"/>
    <property type="match status" value="1"/>
</dbReference>
<evidence type="ECO:0000256" key="5">
    <source>
        <dbReference type="ARBA" id="ARBA00022527"/>
    </source>
</evidence>
<evidence type="ECO:0000256" key="9">
    <source>
        <dbReference type="ARBA" id="ARBA00022692"/>
    </source>
</evidence>
<dbReference type="InterPro" id="IPR003591">
    <property type="entry name" value="Leu-rich_rpt_typical-subtyp"/>
</dbReference>
<dbReference type="InterPro" id="IPR051716">
    <property type="entry name" value="Plant_RL_S/T_kinase"/>
</dbReference>
<evidence type="ECO:0000256" key="12">
    <source>
        <dbReference type="ARBA" id="ARBA00022741"/>
    </source>
</evidence>
<dbReference type="InterPro" id="IPR055414">
    <property type="entry name" value="LRR_R13L4/SHOC2-like"/>
</dbReference>
<evidence type="ECO:0000256" key="8">
    <source>
        <dbReference type="ARBA" id="ARBA00022679"/>
    </source>
</evidence>
<keyword evidence="14 21" id="KW-0067">ATP-binding</keyword>
<feature type="binding site" evidence="21">
    <location>
        <position position="1791"/>
    </location>
    <ligand>
        <name>ATP</name>
        <dbReference type="ChEBI" id="CHEBI:30616"/>
    </ligand>
</feature>
<dbReference type="InterPro" id="IPR001611">
    <property type="entry name" value="Leu-rich_rpt"/>
</dbReference>
<dbReference type="SUPFAM" id="SSF52058">
    <property type="entry name" value="L domain-like"/>
    <property type="match status" value="5"/>
</dbReference>
<evidence type="ECO:0000313" key="24">
    <source>
        <dbReference type="EMBL" id="KAF4350926.1"/>
    </source>
</evidence>
<feature type="domain" description="Protein kinase" evidence="23">
    <location>
        <begin position="466"/>
        <end position="738"/>
    </location>
</feature>
<evidence type="ECO:0000256" key="13">
    <source>
        <dbReference type="ARBA" id="ARBA00022777"/>
    </source>
</evidence>
<evidence type="ECO:0000256" key="3">
    <source>
        <dbReference type="ARBA" id="ARBA00012513"/>
    </source>
</evidence>
<feature type="transmembrane region" description="Helical" evidence="22">
    <location>
        <begin position="1180"/>
        <end position="1201"/>
    </location>
</feature>
<dbReference type="InterPro" id="IPR008266">
    <property type="entry name" value="Tyr_kinase_AS"/>
</dbReference>
<keyword evidence="5" id="KW-0723">Serine/threonine-protein kinase</keyword>
<evidence type="ECO:0000256" key="2">
    <source>
        <dbReference type="ARBA" id="ARBA00004479"/>
    </source>
</evidence>
<evidence type="ECO:0000259" key="23">
    <source>
        <dbReference type="PROSITE" id="PS50011"/>
    </source>
</evidence>
<keyword evidence="8" id="KW-0808">Transferase</keyword>
<name>A0A7J6DXX8_CANSA</name>
<keyword evidence="16 22" id="KW-0472">Membrane</keyword>
<dbReference type="GO" id="GO:0004674">
    <property type="term" value="F:protein serine/threonine kinase activity"/>
    <property type="evidence" value="ECO:0007669"/>
    <property type="project" value="UniProtKB-KW"/>
</dbReference>
<evidence type="ECO:0000256" key="10">
    <source>
        <dbReference type="ARBA" id="ARBA00022729"/>
    </source>
</evidence>
<dbReference type="SUPFAM" id="SSF56112">
    <property type="entry name" value="Protein kinase-like (PK-like)"/>
    <property type="match status" value="3"/>
</dbReference>
<dbReference type="GO" id="GO:0005524">
    <property type="term" value="F:ATP binding"/>
    <property type="evidence" value="ECO:0007669"/>
    <property type="project" value="UniProtKB-UniRule"/>
</dbReference>
<dbReference type="InterPro" id="IPR011009">
    <property type="entry name" value="Kinase-like_dom_sf"/>
</dbReference>
<evidence type="ECO:0000256" key="7">
    <source>
        <dbReference type="ARBA" id="ARBA00022614"/>
    </source>
</evidence>
<keyword evidence="17" id="KW-0675">Receptor</keyword>
<evidence type="ECO:0000256" key="15">
    <source>
        <dbReference type="ARBA" id="ARBA00022989"/>
    </source>
</evidence>
<keyword evidence="9 22" id="KW-0812">Transmembrane</keyword>
<dbReference type="Proteomes" id="UP000583929">
    <property type="component" value="Unassembled WGS sequence"/>
</dbReference>
<dbReference type="GO" id="GO:0005886">
    <property type="term" value="C:plasma membrane"/>
    <property type="evidence" value="ECO:0007669"/>
    <property type="project" value="UniProtKB-SubCell"/>
</dbReference>
<keyword evidence="15 22" id="KW-1133">Transmembrane helix</keyword>
<accession>A0A7J6DXX8</accession>
<evidence type="ECO:0000256" key="4">
    <source>
        <dbReference type="ARBA" id="ARBA00022475"/>
    </source>
</evidence>
<dbReference type="PANTHER" id="PTHR48053:SF126">
    <property type="entry name" value="MDIS1-INTERACTING RECEPTOR LIKE KINASE 2-LIKE ISOFORM X1"/>
    <property type="match status" value="1"/>
</dbReference>
<dbReference type="Pfam" id="PF13516">
    <property type="entry name" value="LRR_6"/>
    <property type="match status" value="2"/>
</dbReference>
<comment type="subcellular location">
    <subcellularLocation>
        <location evidence="1">Cell membrane</location>
    </subcellularLocation>
    <subcellularLocation>
        <location evidence="2">Membrane</location>
        <topology evidence="2">Single-pass type I membrane protein</topology>
    </subcellularLocation>
</comment>
<organism evidence="24 25">
    <name type="scientific">Cannabis sativa</name>
    <name type="common">Hemp</name>
    <name type="synonym">Marijuana</name>
    <dbReference type="NCBI Taxonomy" id="3483"/>
    <lineage>
        <taxon>Eukaryota</taxon>
        <taxon>Viridiplantae</taxon>
        <taxon>Streptophyta</taxon>
        <taxon>Embryophyta</taxon>
        <taxon>Tracheophyta</taxon>
        <taxon>Spermatophyta</taxon>
        <taxon>Magnoliopsida</taxon>
        <taxon>eudicotyledons</taxon>
        <taxon>Gunneridae</taxon>
        <taxon>Pentapetalae</taxon>
        <taxon>rosids</taxon>
        <taxon>fabids</taxon>
        <taxon>Rosales</taxon>
        <taxon>Cannabaceae</taxon>
        <taxon>Cannabis</taxon>
    </lineage>
</organism>
<evidence type="ECO:0000256" key="16">
    <source>
        <dbReference type="ARBA" id="ARBA00023136"/>
    </source>
</evidence>
<proteinExistence type="predicted"/>
<keyword evidence="10" id="KW-0732">Signal</keyword>
<feature type="binding site" evidence="21">
    <location>
        <position position="494"/>
    </location>
    <ligand>
        <name>ATP</name>
        <dbReference type="ChEBI" id="CHEBI:30616"/>
    </ligand>
</feature>
<evidence type="ECO:0000256" key="11">
    <source>
        <dbReference type="ARBA" id="ARBA00022737"/>
    </source>
</evidence>
<evidence type="ECO:0000256" key="19">
    <source>
        <dbReference type="ARBA" id="ARBA00047899"/>
    </source>
</evidence>
<dbReference type="EC" id="2.7.11.1" evidence="3"/>
<feature type="binding site" evidence="21">
    <location>
        <position position="1273"/>
    </location>
    <ligand>
        <name>ATP</name>
        <dbReference type="ChEBI" id="CHEBI:30616"/>
    </ligand>
</feature>
<dbReference type="Gene3D" id="3.80.10.10">
    <property type="entry name" value="Ribonuclease Inhibitor"/>
    <property type="match status" value="5"/>
</dbReference>
<dbReference type="Pfam" id="PF00069">
    <property type="entry name" value="Pkinase"/>
    <property type="match status" value="3"/>
</dbReference>
<evidence type="ECO:0000256" key="14">
    <source>
        <dbReference type="ARBA" id="ARBA00022840"/>
    </source>
</evidence>
<evidence type="ECO:0000313" key="25">
    <source>
        <dbReference type="Proteomes" id="UP000583929"/>
    </source>
</evidence>
<keyword evidence="25" id="KW-1185">Reference proteome</keyword>
<evidence type="ECO:0000256" key="21">
    <source>
        <dbReference type="PROSITE-ProRule" id="PRU10141"/>
    </source>
</evidence>
<dbReference type="FunFam" id="3.80.10.10:FF:000299">
    <property type="entry name" value="Piriformospora indica-insensitive protein 2"/>
    <property type="match status" value="2"/>
</dbReference>
<feature type="domain" description="Protein kinase" evidence="23">
    <location>
        <begin position="1245"/>
        <end position="1518"/>
    </location>
</feature>
<dbReference type="Pfam" id="PF13855">
    <property type="entry name" value="LRR_8"/>
    <property type="match status" value="1"/>
</dbReference>
<dbReference type="PROSITE" id="PS00107">
    <property type="entry name" value="PROTEIN_KINASE_ATP"/>
    <property type="match status" value="3"/>
</dbReference>
<evidence type="ECO:0000256" key="17">
    <source>
        <dbReference type="ARBA" id="ARBA00023170"/>
    </source>
</evidence>
<dbReference type="FunFam" id="1.10.510.10:FF:000445">
    <property type="entry name" value="MDIS1-interacting receptor like kinase 2"/>
    <property type="match status" value="2"/>
</dbReference>
<comment type="caution">
    <text evidence="24">The sequence shown here is derived from an EMBL/GenBank/DDBJ whole genome shotgun (WGS) entry which is preliminary data.</text>
</comment>
<dbReference type="FunFam" id="3.30.200.20:FF:000309">
    <property type="entry name" value="Leucine-rich repeat receptor protein kinase MSP1"/>
    <property type="match status" value="3"/>
</dbReference>
<keyword evidence="4" id="KW-1003">Cell membrane</keyword>
<keyword evidence="18" id="KW-0325">Glycoprotein</keyword>
<reference evidence="24 25" key="1">
    <citation type="journal article" date="2020" name="bioRxiv">
        <title>Sequence and annotation of 42 cannabis genomes reveals extensive copy number variation in cannabinoid synthesis and pathogen resistance genes.</title>
        <authorList>
            <person name="Mckernan K.J."/>
            <person name="Helbert Y."/>
            <person name="Kane L.T."/>
            <person name="Ebling H."/>
            <person name="Zhang L."/>
            <person name="Liu B."/>
            <person name="Eaton Z."/>
            <person name="Mclaughlin S."/>
            <person name="Kingan S."/>
            <person name="Baybayan P."/>
            <person name="Concepcion G."/>
            <person name="Jordan M."/>
            <person name="Riva A."/>
            <person name="Barbazuk W."/>
            <person name="Harkins T."/>
        </authorList>
    </citation>
    <scope>NUCLEOTIDE SEQUENCE [LARGE SCALE GENOMIC DNA]</scope>
    <source>
        <strain evidence="25">cv. Jamaican Lion 4</strain>
        <tissue evidence="24">Leaf</tissue>
    </source>
</reference>
<dbReference type="PROSITE" id="PS50011">
    <property type="entry name" value="PROTEIN_KINASE_DOM"/>
    <property type="match status" value="3"/>
</dbReference>
<dbReference type="SMART" id="SM00365">
    <property type="entry name" value="LRR_SD22"/>
    <property type="match status" value="17"/>
</dbReference>
<keyword evidence="13" id="KW-0418">Kinase</keyword>
<evidence type="ECO:0000256" key="22">
    <source>
        <dbReference type="SAM" id="Phobius"/>
    </source>
</evidence>
<dbReference type="PANTHER" id="PTHR48053">
    <property type="entry name" value="LEUCINE RICH REPEAT FAMILY PROTEIN, EXPRESSED"/>
    <property type="match status" value="1"/>
</dbReference>
<feature type="domain" description="Protein kinase" evidence="23">
    <location>
        <begin position="1763"/>
        <end position="2019"/>
    </location>
</feature>
<evidence type="ECO:0000256" key="6">
    <source>
        <dbReference type="ARBA" id="ARBA00022553"/>
    </source>
</evidence>
<dbReference type="InterPro" id="IPR017441">
    <property type="entry name" value="Protein_kinase_ATP_BS"/>
</dbReference>
<dbReference type="EMBL" id="JAATIQ010000579">
    <property type="protein sequence ID" value="KAF4350926.1"/>
    <property type="molecule type" value="Genomic_DNA"/>
</dbReference>
<keyword evidence="7" id="KW-0433">Leucine-rich repeat</keyword>
<comment type="catalytic activity">
    <reaction evidence="19">
        <text>L-threonyl-[protein] + ATP = O-phospho-L-threonyl-[protein] + ADP + H(+)</text>
        <dbReference type="Rhea" id="RHEA:46608"/>
        <dbReference type="Rhea" id="RHEA-COMP:11060"/>
        <dbReference type="Rhea" id="RHEA-COMP:11605"/>
        <dbReference type="ChEBI" id="CHEBI:15378"/>
        <dbReference type="ChEBI" id="CHEBI:30013"/>
        <dbReference type="ChEBI" id="CHEBI:30616"/>
        <dbReference type="ChEBI" id="CHEBI:61977"/>
        <dbReference type="ChEBI" id="CHEBI:456216"/>
        <dbReference type="EC" id="2.7.11.1"/>
    </reaction>
</comment>